<reference evidence="2 3" key="1">
    <citation type="journal article" date="2010" name="Science">
        <title>Pathogenicity determinants in smut fungi revealed by genome comparison.</title>
        <authorList>
            <person name="Schirawski J."/>
            <person name="Mannhaupt G."/>
            <person name="Muench K."/>
            <person name="Brefort T."/>
            <person name="Schipper K."/>
            <person name="Doehlemann G."/>
            <person name="Di Stasio M."/>
            <person name="Roessel N."/>
            <person name="Mendoza-Mendoza A."/>
            <person name="Pester D."/>
            <person name="Mueller O."/>
            <person name="Winterberg B."/>
            <person name="Meyer E."/>
            <person name="Ghareeb H."/>
            <person name="Wollenberg T."/>
            <person name="Muensterkoetter M."/>
            <person name="Wong P."/>
            <person name="Walter M."/>
            <person name="Stukenbrock E."/>
            <person name="Gueldener U."/>
            <person name="Kahmann R."/>
        </authorList>
    </citation>
    <scope>NUCLEOTIDE SEQUENCE [LARGE SCALE GENOMIC DNA]</scope>
    <source>
        <strain evidence="3">SRZ2</strain>
    </source>
</reference>
<dbReference type="VEuPathDB" id="FungiDB:sr11467"/>
<dbReference type="EMBL" id="FQ311430">
    <property type="protein sequence ID" value="CBQ67517.1"/>
    <property type="molecule type" value="Genomic_DNA"/>
</dbReference>
<feature type="compositionally biased region" description="Basic and acidic residues" evidence="1">
    <location>
        <begin position="41"/>
        <end position="65"/>
    </location>
</feature>
<feature type="compositionally biased region" description="Low complexity" evidence="1">
    <location>
        <begin position="271"/>
        <end position="300"/>
    </location>
</feature>
<feature type="compositionally biased region" description="Low complexity" evidence="1">
    <location>
        <begin position="232"/>
        <end position="247"/>
    </location>
</feature>
<feature type="compositionally biased region" description="Low complexity" evidence="1">
    <location>
        <begin position="183"/>
        <end position="192"/>
    </location>
</feature>
<feature type="region of interest" description="Disordered" evidence="1">
    <location>
        <begin position="261"/>
        <end position="349"/>
    </location>
</feature>
<feature type="compositionally biased region" description="Low complexity" evidence="1">
    <location>
        <begin position="554"/>
        <end position="565"/>
    </location>
</feature>
<proteinExistence type="predicted"/>
<dbReference type="HOGENOM" id="CLU_475001_0_0_1"/>
<feature type="region of interest" description="Disordered" evidence="1">
    <location>
        <begin position="31"/>
        <end position="84"/>
    </location>
</feature>
<evidence type="ECO:0000313" key="2">
    <source>
        <dbReference type="EMBL" id="CBQ67517.1"/>
    </source>
</evidence>
<sequence>MPLRKRIDAPIFVFSGLCSNKRQRLSVVAPLDQTNRAQNRSRCDEERPSDGLQHEAHDALAETDRSSPVNDQSGPEQAEREVSPFLQSRDTQGAVEVGAAVKPLPSADARNVDPLEAGPCLERSPVDLQLERSVTFPSELHRLNAVQSESTRIDVEDEQCGPVSDALSSPPAQIYTLSRRASCSSDLSSPPLNGTTLVSRFDSAPEPVPSTLDQPGNASPSVLDRRKQRQRSASSGSSSAWSTTAQHPLATTTTISAAIQADRSSSVPALQSSPPQCNSQPPALASTSTSSLGGSAPTGPITSHSVRPPAAGSPSQPASQSARDASARLERLTPGPGPLEPPPRARRAPTPTDIIEWAERLSAPVLYIRVAGRIYPDDWIVIEDGAADKRLRALALRRVTEACAPWPVWTCQRCEQLDVPCFTSMFRDPLSPKPRLSSACCHCYAGGRAKCLRTIPRDPAHVYTGDLPSWRRTTGNHEVERAHMVSKDGLGMGEIRRQDRMHQPEQHPGWKAAMDEFWHLPRECAKGVHLGLRQFYVRRQSIVSQRSPLEARAEAGSSSDASATSTPVRREEQR</sequence>
<feature type="compositionally biased region" description="Polar residues" evidence="1">
    <location>
        <begin position="66"/>
        <end position="75"/>
    </location>
</feature>
<feature type="region of interest" description="Disordered" evidence="1">
    <location>
        <begin position="183"/>
        <end position="247"/>
    </location>
</feature>
<gene>
    <name evidence="2" type="ORF">sr11467</name>
</gene>
<keyword evidence="3" id="KW-1185">Reference proteome</keyword>
<protein>
    <submittedName>
        <fullName evidence="2">Uncharacterized protein</fullName>
    </submittedName>
</protein>
<dbReference type="Proteomes" id="UP000008867">
    <property type="component" value="Chromosome 1"/>
</dbReference>
<accession>E6ZJL4</accession>
<organism evidence="2 3">
    <name type="scientific">Sporisorium reilianum (strain SRZ2)</name>
    <name type="common">Maize head smut fungus</name>
    <dbReference type="NCBI Taxonomy" id="999809"/>
    <lineage>
        <taxon>Eukaryota</taxon>
        <taxon>Fungi</taxon>
        <taxon>Dikarya</taxon>
        <taxon>Basidiomycota</taxon>
        <taxon>Ustilaginomycotina</taxon>
        <taxon>Ustilaginomycetes</taxon>
        <taxon>Ustilaginales</taxon>
        <taxon>Ustilaginaceae</taxon>
        <taxon>Sporisorium</taxon>
    </lineage>
</organism>
<evidence type="ECO:0000313" key="3">
    <source>
        <dbReference type="Proteomes" id="UP000008867"/>
    </source>
</evidence>
<name>E6ZJL4_SPORE</name>
<feature type="compositionally biased region" description="Low complexity" evidence="1">
    <location>
        <begin position="307"/>
        <end position="324"/>
    </location>
</feature>
<dbReference type="AlphaFoldDB" id="E6ZJL4"/>
<feature type="compositionally biased region" description="Polar residues" evidence="1">
    <location>
        <begin position="211"/>
        <end position="220"/>
    </location>
</feature>
<evidence type="ECO:0000256" key="1">
    <source>
        <dbReference type="SAM" id="MobiDB-lite"/>
    </source>
</evidence>
<dbReference type="eggNOG" id="ENOG502RE5U">
    <property type="taxonomic scope" value="Eukaryota"/>
</dbReference>
<feature type="region of interest" description="Disordered" evidence="1">
    <location>
        <begin position="149"/>
        <end position="169"/>
    </location>
</feature>
<feature type="region of interest" description="Disordered" evidence="1">
    <location>
        <begin position="545"/>
        <end position="574"/>
    </location>
</feature>